<reference evidence="1 2" key="1">
    <citation type="submission" date="2015-11" db="EMBL/GenBank/DDBJ databases">
        <title>Identification of large and diverse effector repertoires of 38 Legionella species.</title>
        <authorList>
            <person name="Burstein D."/>
            <person name="Amaro F."/>
            <person name="Zusman T."/>
            <person name="Lifshitz Z."/>
            <person name="Cohen O."/>
            <person name="Gilbert J.A."/>
            <person name="Pupko T."/>
            <person name="Shuman H.A."/>
            <person name="Segal G."/>
        </authorList>
    </citation>
    <scope>NUCLEOTIDE SEQUENCE [LARGE SCALE GENOMIC DNA]</scope>
    <source>
        <strain evidence="1 2">1762-AUS-E</strain>
    </source>
</reference>
<sequence length="302" mass="34961">MSWDRMELKEVDYSHWNYAVFVTLNEFIYLAYGYEPLHVGAHGNAYLNLSNNEFKDYYKKVNRLGDELPVKTTPETIVKGFLTPEPKYEATFLLQWAKSKRIKINIKYNPIESDERKTKKFIQDYVGRLALFVNEFIKILAYCNHGKDEKYFKTRILEAIEVRSLSTIPLPFDGAVPFEQRNFKLHTQTLIDFAMKMKWLVPSELVELNNEPSEIKHSFEKEDDVHPKKLKSIYTVLLSMAVAKYKYEPNKVRNSATGGKAGSIKADVESLASNLGLENIKFNIKEDTVKDLLDEAVEALLQ</sequence>
<keyword evidence="2" id="KW-1185">Reference proteome</keyword>
<dbReference type="RefSeq" id="WP_058462591.1">
    <property type="nucleotide sequence ID" value="NZ_CAAAHS010000015.1"/>
</dbReference>
<name>A0A0W0R216_9GAMM</name>
<dbReference type="EMBL" id="LNKA01000009">
    <property type="protein sequence ID" value="KTC65136.1"/>
    <property type="molecule type" value="Genomic_DNA"/>
</dbReference>
<protein>
    <submittedName>
        <fullName evidence="1">Uncharacterized protein</fullName>
    </submittedName>
</protein>
<comment type="caution">
    <text evidence="1">The sequence shown here is derived from an EMBL/GenBank/DDBJ whole genome shotgun (WGS) entry which is preliminary data.</text>
</comment>
<proteinExistence type="predicted"/>
<evidence type="ECO:0000313" key="1">
    <source>
        <dbReference type="EMBL" id="KTC65136.1"/>
    </source>
</evidence>
<organism evidence="1 2">
    <name type="scientific">Legionella adelaidensis</name>
    <dbReference type="NCBI Taxonomy" id="45056"/>
    <lineage>
        <taxon>Bacteria</taxon>
        <taxon>Pseudomonadati</taxon>
        <taxon>Pseudomonadota</taxon>
        <taxon>Gammaproteobacteria</taxon>
        <taxon>Legionellales</taxon>
        <taxon>Legionellaceae</taxon>
        <taxon>Legionella</taxon>
    </lineage>
</organism>
<accession>A0A0W0R216</accession>
<dbReference type="AlphaFoldDB" id="A0A0W0R216"/>
<evidence type="ECO:0000313" key="2">
    <source>
        <dbReference type="Proteomes" id="UP000054859"/>
    </source>
</evidence>
<dbReference type="PATRIC" id="fig|45056.6.peg.1559"/>
<dbReference type="Proteomes" id="UP000054859">
    <property type="component" value="Unassembled WGS sequence"/>
</dbReference>
<gene>
    <name evidence="1" type="ORF">Lade_1509</name>
</gene>